<sequence>MKPQISLIEGRHLTASDKRNILACIEYQRDKNPATWGADWLGRKSSPKRYTVAPIPETPNRYEVQIRENYRNDYGCPCERTARLVIETKGVDPLPAAKSHPAWDNDNLFADMPRGTGA</sequence>
<reference evidence="3 5" key="3">
    <citation type="submission" date="2016-10" db="EMBL/GenBank/DDBJ databases">
        <authorList>
            <person name="de Groot N.N."/>
        </authorList>
    </citation>
    <scope>NUCLEOTIDE SEQUENCE [LARGE SCALE GENOMIC DNA]</scope>
    <source>
        <strain evidence="3 5">CGMCC 1.6117</strain>
    </source>
</reference>
<dbReference type="EMBL" id="FOJO01000075">
    <property type="protein sequence ID" value="SFA62794.1"/>
    <property type="molecule type" value="Genomic_DNA"/>
</dbReference>
<gene>
    <name evidence="2" type="ORF">IT41_19880</name>
    <name evidence="3" type="ORF">SAMN04487972_1754</name>
</gene>
<proteinExistence type="predicted"/>
<dbReference type="RefSeq" id="WP_036744361.1">
    <property type="nucleotide sequence ID" value="NZ_FOJO01000075.1"/>
</dbReference>
<reference evidence="2 4" key="1">
    <citation type="submission" date="2014-09" db="EMBL/GenBank/DDBJ databases">
        <authorList>
            <person name="McGinnis J.M."/>
            <person name="Wolfgang W.J."/>
        </authorList>
    </citation>
    <scope>NUCLEOTIDE SEQUENCE [LARGE SCALE GENOMIC DNA]</scope>
    <source>
        <strain evidence="2 4">JCM 14014</strain>
    </source>
</reference>
<evidence type="ECO:0000313" key="4">
    <source>
        <dbReference type="Proteomes" id="UP000029846"/>
    </source>
</evidence>
<dbReference type="Proteomes" id="UP000029846">
    <property type="component" value="Unassembled WGS sequence"/>
</dbReference>
<evidence type="ECO:0000313" key="2">
    <source>
        <dbReference type="EMBL" id="KGJ01514.1"/>
    </source>
</evidence>
<evidence type="ECO:0000256" key="1">
    <source>
        <dbReference type="SAM" id="MobiDB-lite"/>
    </source>
</evidence>
<dbReference type="STRING" id="376733.SAMN04487972_1754"/>
<name>A0A099ETE1_9RHOB</name>
<dbReference type="Proteomes" id="UP000182312">
    <property type="component" value="Unassembled WGS sequence"/>
</dbReference>
<protein>
    <submittedName>
        <fullName evidence="2">Uncharacterized protein</fullName>
    </submittedName>
</protein>
<dbReference type="AlphaFoldDB" id="A0A099ETE1"/>
<dbReference type="EMBL" id="JRKN01000082">
    <property type="protein sequence ID" value="KGJ01514.1"/>
    <property type="molecule type" value="Genomic_DNA"/>
</dbReference>
<feature type="region of interest" description="Disordered" evidence="1">
    <location>
        <begin position="95"/>
        <end position="118"/>
    </location>
</feature>
<organism evidence="2 4">
    <name type="scientific">Paracoccus halophilus</name>
    <dbReference type="NCBI Taxonomy" id="376733"/>
    <lineage>
        <taxon>Bacteria</taxon>
        <taxon>Pseudomonadati</taxon>
        <taxon>Pseudomonadota</taxon>
        <taxon>Alphaproteobacteria</taxon>
        <taxon>Rhodobacterales</taxon>
        <taxon>Paracoccaceae</taxon>
        <taxon>Paracoccus</taxon>
    </lineage>
</organism>
<evidence type="ECO:0000313" key="5">
    <source>
        <dbReference type="Proteomes" id="UP000182312"/>
    </source>
</evidence>
<dbReference type="eggNOG" id="ENOG502ZJ5Y">
    <property type="taxonomic scope" value="Bacteria"/>
</dbReference>
<keyword evidence="4" id="KW-1185">Reference proteome</keyword>
<accession>A0A099ETE1</accession>
<dbReference type="OrthoDB" id="7595664at2"/>
<reference evidence="2 4" key="2">
    <citation type="submission" date="2014-10" db="EMBL/GenBank/DDBJ databases">
        <title>Paracoccus sanguinis sp. nov., isolated from clinical specimens of New York State patients.</title>
        <authorList>
            <person name="Mingle L.A."/>
            <person name="Cole J.A."/>
            <person name="Lapierre P."/>
            <person name="Musser K.A."/>
        </authorList>
    </citation>
    <scope>NUCLEOTIDE SEQUENCE [LARGE SCALE GENOMIC DNA]</scope>
    <source>
        <strain evidence="2 4">JCM 14014</strain>
    </source>
</reference>
<evidence type="ECO:0000313" key="3">
    <source>
        <dbReference type="EMBL" id="SFA62794.1"/>
    </source>
</evidence>